<gene>
    <name evidence="1" type="ORF">AAE3_LOCUS4867</name>
</gene>
<dbReference type="InterPro" id="IPR032675">
    <property type="entry name" value="LRR_dom_sf"/>
</dbReference>
<sequence>MPVLWRNVQHRISQAASDDGDRCPSQPSVDVVNHWLERCQHTPTSVRLDFVASSFGSAMDVGVVPLHQLLTSRGILNARNIELRAEQLEDLQCIRSINHREALYNAESLAIFVERGLPNSHPPSSFPPAPRLRRLFIRNYLQDYFSPTRLFPWTQLTHLISECYIGPTSWRTVISLCTNLQEASFFLCGDDCQTNERTDKMPGEVIMPLTLSHLRRLTISLVDNLQRDGRVVDTLFVGLEFPNLHLLRISSCSTEVHVHNWTKLLSQTPAITTLHIGPYLSFAHSTFLSSLDAYLPKLYTLTLDLSTEIPPLFAPFSPQLFADFITSRSSASNCQSPTPSPITHFALAYTNGHPSGGGGVSEMLDALRAVMADDGLEVDVAINPAYRLPSPPDNSRRWYEILDS</sequence>
<dbReference type="AlphaFoldDB" id="A0A8S0WQ65"/>
<dbReference type="Proteomes" id="UP000467700">
    <property type="component" value="Unassembled WGS sequence"/>
</dbReference>
<dbReference type="EMBL" id="CACVBS010000036">
    <property type="protein sequence ID" value="CAA7262742.1"/>
    <property type="molecule type" value="Genomic_DNA"/>
</dbReference>
<organism evidence="1 2">
    <name type="scientific">Cyclocybe aegerita</name>
    <name type="common">Black poplar mushroom</name>
    <name type="synonym">Agrocybe aegerita</name>
    <dbReference type="NCBI Taxonomy" id="1973307"/>
    <lineage>
        <taxon>Eukaryota</taxon>
        <taxon>Fungi</taxon>
        <taxon>Dikarya</taxon>
        <taxon>Basidiomycota</taxon>
        <taxon>Agaricomycotina</taxon>
        <taxon>Agaricomycetes</taxon>
        <taxon>Agaricomycetidae</taxon>
        <taxon>Agaricales</taxon>
        <taxon>Agaricineae</taxon>
        <taxon>Bolbitiaceae</taxon>
        <taxon>Cyclocybe</taxon>
    </lineage>
</organism>
<keyword evidence="2" id="KW-1185">Reference proteome</keyword>
<dbReference type="SUPFAM" id="SSF52047">
    <property type="entry name" value="RNI-like"/>
    <property type="match status" value="1"/>
</dbReference>
<evidence type="ECO:0000313" key="1">
    <source>
        <dbReference type="EMBL" id="CAA7262742.1"/>
    </source>
</evidence>
<protein>
    <submittedName>
        <fullName evidence="1">Uncharacterized protein</fullName>
    </submittedName>
</protein>
<name>A0A8S0WQ65_CYCAE</name>
<evidence type="ECO:0000313" key="2">
    <source>
        <dbReference type="Proteomes" id="UP000467700"/>
    </source>
</evidence>
<reference evidence="1 2" key="1">
    <citation type="submission" date="2020-01" db="EMBL/GenBank/DDBJ databases">
        <authorList>
            <person name="Gupta K D."/>
        </authorList>
    </citation>
    <scope>NUCLEOTIDE SEQUENCE [LARGE SCALE GENOMIC DNA]</scope>
</reference>
<accession>A0A8S0WQ65</accession>
<comment type="caution">
    <text evidence="1">The sequence shown here is derived from an EMBL/GenBank/DDBJ whole genome shotgun (WGS) entry which is preliminary data.</text>
</comment>
<proteinExistence type="predicted"/>
<dbReference type="Gene3D" id="3.80.10.10">
    <property type="entry name" value="Ribonuclease Inhibitor"/>
    <property type="match status" value="1"/>
</dbReference>